<keyword evidence="3" id="KW-1185">Reference proteome</keyword>
<dbReference type="InterPro" id="IPR058855">
    <property type="entry name" value="RGS1/SST2-like_Fungal-DR"/>
</dbReference>
<reference evidence="2 3" key="1">
    <citation type="journal article" date="2009" name="Nature">
        <title>Evolution of pathogenicity and sexual reproduction in eight Candida genomes.</title>
        <authorList>
            <person name="Butler G."/>
            <person name="Rasmussen M.D."/>
            <person name="Lin M.F."/>
            <person name="Santos M.A."/>
            <person name="Sakthikumar S."/>
            <person name="Munro C.A."/>
            <person name="Rheinbay E."/>
            <person name="Grabherr M."/>
            <person name="Forche A."/>
            <person name="Reedy J.L."/>
            <person name="Agrafioti I."/>
            <person name="Arnaud M.B."/>
            <person name="Bates S."/>
            <person name="Brown A.J."/>
            <person name="Brunke S."/>
            <person name="Costanzo M.C."/>
            <person name="Fitzpatrick D.A."/>
            <person name="de Groot P.W."/>
            <person name="Harris D."/>
            <person name="Hoyer L.L."/>
            <person name="Hube B."/>
            <person name="Klis F.M."/>
            <person name="Kodira C."/>
            <person name="Lennard N."/>
            <person name="Logue M.E."/>
            <person name="Martin R."/>
            <person name="Neiman A.M."/>
            <person name="Nikolaou E."/>
            <person name="Quail M.A."/>
            <person name="Quinn J."/>
            <person name="Santos M.C."/>
            <person name="Schmitzberger F.F."/>
            <person name="Sherlock G."/>
            <person name="Shah P."/>
            <person name="Silverstein K.A."/>
            <person name="Skrzypek M.S."/>
            <person name="Soll D."/>
            <person name="Staggs R."/>
            <person name="Stansfield I."/>
            <person name="Stumpf M.P."/>
            <person name="Sudbery P.E."/>
            <person name="Srikantha T."/>
            <person name="Zeng Q."/>
            <person name="Berman J."/>
            <person name="Berriman M."/>
            <person name="Heitman J."/>
            <person name="Gow N.A."/>
            <person name="Lorenz M.C."/>
            <person name="Birren B.W."/>
            <person name="Kellis M."/>
            <person name="Cuomo C.A."/>
        </authorList>
    </citation>
    <scope>NUCLEOTIDE SEQUENCE [LARGE SCALE GENOMIC DNA]</scope>
    <source>
        <strain evidence="3">ATCC 6260 / CBS 566 / DSM 6381 / JCM 1539 / NBRC 10279 / NRRL Y-324</strain>
    </source>
</reference>
<dbReference type="PANTHER" id="PTHR10845:SF192">
    <property type="entry name" value="DOUBLE HIT, ISOFORM B"/>
    <property type="match status" value="1"/>
</dbReference>
<dbReference type="InterPro" id="IPR044926">
    <property type="entry name" value="RGS_subdomain_2"/>
</dbReference>
<dbReference type="OrthoDB" id="196547at2759"/>
<evidence type="ECO:0000313" key="2">
    <source>
        <dbReference type="EMBL" id="EDK41311.2"/>
    </source>
</evidence>
<dbReference type="InterPro" id="IPR036305">
    <property type="entry name" value="RGS_sf"/>
</dbReference>
<dbReference type="STRING" id="294746.A5DQ58"/>
<dbReference type="Pfam" id="PF25889">
    <property type="entry name" value="WHD_Fungal_DR"/>
    <property type="match status" value="1"/>
</dbReference>
<dbReference type="InterPro" id="IPR016137">
    <property type="entry name" value="RGS"/>
</dbReference>
<dbReference type="GeneID" id="5124163"/>
<dbReference type="PROSITE" id="PS50132">
    <property type="entry name" value="RGS"/>
    <property type="match status" value="1"/>
</dbReference>
<dbReference type="Proteomes" id="UP000001997">
    <property type="component" value="Unassembled WGS sequence"/>
</dbReference>
<evidence type="ECO:0000259" key="1">
    <source>
        <dbReference type="PROSITE" id="PS50132"/>
    </source>
</evidence>
<name>A5DQ58_PICGU</name>
<dbReference type="RefSeq" id="XP_001482389.2">
    <property type="nucleotide sequence ID" value="XM_001482339.1"/>
</dbReference>
<evidence type="ECO:0000313" key="3">
    <source>
        <dbReference type="Proteomes" id="UP000001997"/>
    </source>
</evidence>
<gene>
    <name evidence="2" type="ORF">PGUG_05409</name>
</gene>
<dbReference type="AlphaFoldDB" id="A5DQ58"/>
<feature type="domain" description="RGS" evidence="1">
    <location>
        <begin position="354"/>
        <end position="551"/>
    </location>
</feature>
<dbReference type="Gene3D" id="1.10.167.10">
    <property type="entry name" value="Regulator of G-protein Signalling 4, domain 2"/>
    <property type="match status" value="1"/>
</dbReference>
<dbReference type="OMA" id="ELIWCVQ"/>
<dbReference type="eggNOG" id="KOG3589">
    <property type="taxonomic scope" value="Eukaryota"/>
</dbReference>
<dbReference type="InParanoid" id="A5DQ58"/>
<dbReference type="VEuPathDB" id="FungiDB:PGUG_05409"/>
<dbReference type="FunCoup" id="A5DQ58">
    <property type="interactions" value="142"/>
</dbReference>
<dbReference type="Pfam" id="PF00615">
    <property type="entry name" value="RGS"/>
    <property type="match status" value="1"/>
</dbReference>
<proteinExistence type="predicted"/>
<dbReference type="HOGENOM" id="CLU_024143_0_0_1"/>
<dbReference type="KEGG" id="pgu:PGUG_05409"/>
<dbReference type="SUPFAM" id="SSF48097">
    <property type="entry name" value="Regulator of G-protein signaling, RGS"/>
    <property type="match status" value="1"/>
</dbReference>
<dbReference type="PANTHER" id="PTHR10845">
    <property type="entry name" value="REGULATOR OF G PROTEIN SIGNALING"/>
    <property type="match status" value="1"/>
</dbReference>
<protein>
    <recommendedName>
        <fullName evidence="1">RGS domain-containing protein</fullName>
    </recommendedName>
</protein>
<sequence>MITKTTMFKVDTFTETKELVQYDFVPYKEICSLFSMMIIQLNLKKLPTSQKVGFRKHLPFTFGVDEAHDALSSMTLAPSRNNILFEIHYAIDSNQKSSILQAFFDCHFLHCPRARTLSKPRSDESMQPTAKGVAVLHSFCMRVGMPTGLMPQIIKTAFNSMRLLPLERDKNNRIICSQALLVHVLCKLVGDPPRTWRPDAAPDPISFHVEDSGDEIGGLYGLDEASACFQLSAETFKSETSKQTSPYHHPYFTNPESDAQFQYYTSSFGARFHHIDGKYVASAKTLAQWICDCTAVATKGEAHRIVDMFINANFLQAFESQPGTVAKSVGGDPLYFVTEIELSSTKDYDSRISGLQHVISDPGYKLLFKDFLSSTFCGENLEAYVNISKLTRGVTSLMANVAPLLSQTNLNMATQTKLVSVLKSLMFRAYSIYYSHFDTDSPSQLNIPYEMRIRISRAVSVARCVLDDSCSEQTSEIVNSVMSEPIRSLSSESSSVDTKEETPLIAELIALLGKLSRISKEFMEAEEALLRLLETDSFPNFIHSTLYQRFLHQIHTRC</sequence>
<dbReference type="SMART" id="SM00315">
    <property type="entry name" value="RGS"/>
    <property type="match status" value="1"/>
</dbReference>
<accession>A5DQ58</accession>
<dbReference type="EMBL" id="CH408161">
    <property type="protein sequence ID" value="EDK41311.2"/>
    <property type="molecule type" value="Genomic_DNA"/>
</dbReference>
<organism evidence="2 3">
    <name type="scientific">Meyerozyma guilliermondii (strain ATCC 6260 / CBS 566 / DSM 6381 / JCM 1539 / NBRC 10279 / NRRL Y-324)</name>
    <name type="common">Yeast</name>
    <name type="synonym">Candida guilliermondii</name>
    <dbReference type="NCBI Taxonomy" id="294746"/>
    <lineage>
        <taxon>Eukaryota</taxon>
        <taxon>Fungi</taxon>
        <taxon>Dikarya</taxon>
        <taxon>Ascomycota</taxon>
        <taxon>Saccharomycotina</taxon>
        <taxon>Pichiomycetes</taxon>
        <taxon>Debaryomycetaceae</taxon>
        <taxon>Meyerozyma</taxon>
    </lineage>
</organism>